<dbReference type="PANTHER" id="PTHR43399">
    <property type="entry name" value="SUBTILISIN-RELATED"/>
    <property type="match status" value="1"/>
</dbReference>
<evidence type="ECO:0000259" key="6">
    <source>
        <dbReference type="Pfam" id="PF00082"/>
    </source>
</evidence>
<gene>
    <name evidence="9" type="ORF">AL399_01865</name>
</gene>
<dbReference type="InterPro" id="IPR026444">
    <property type="entry name" value="Secre_tail"/>
</dbReference>
<evidence type="ECO:0000259" key="7">
    <source>
        <dbReference type="Pfam" id="PF18998"/>
    </source>
</evidence>
<dbReference type="SUPFAM" id="SSF49785">
    <property type="entry name" value="Galactose-binding domain-like"/>
    <property type="match status" value="1"/>
</dbReference>
<dbReference type="InterPro" id="IPR045474">
    <property type="entry name" value="GEVED"/>
</dbReference>
<dbReference type="PATRIC" id="fig|1702214.3.peg.2156"/>
<dbReference type="Gene3D" id="2.60.120.200">
    <property type="match status" value="1"/>
</dbReference>
<evidence type="ECO:0000313" key="10">
    <source>
        <dbReference type="Proteomes" id="UP000054172"/>
    </source>
</evidence>
<dbReference type="Pfam" id="PF18998">
    <property type="entry name" value="Flg_new_2"/>
    <property type="match status" value="3"/>
</dbReference>
<dbReference type="EMBL" id="LIIK01000005">
    <property type="protein sequence ID" value="KQM09440.1"/>
    <property type="molecule type" value="Genomic_DNA"/>
</dbReference>
<proteinExistence type="inferred from homology"/>
<sequence>MGLLVLIPTLLHAQRTVRLGGHRFIPEQNVAQSTLSAQSRSGSPQLSSGLIATNGQCNALVQLRSIPSPEQRQQLARQGIRLGDYLGGNAYWALVKPEIDIKALARASQVISLVAVRPEWKLDAALQRGEIPDYAATSPNCAKVVVRYAENATPAVVRQSLINLHLRDVQIDEFFRAAYAIMPLKEATHVAELPWVLAVALQPPAAEISNVTGRILGRADLLSQPATFGGRGLQGQGIHIGIWDGNVTGHIDFGNRIHVQEYETESEHGAHVAGTVLGSGLLDPDAKGMAPRAEAWTYNFNTGSNGLSNQAEMLNARRSFGITLTQNSYGISVRRICARIKELGYMQSDLNLDLLTNYFPTLTHVFAAGNDGSYCSENLREIWGVAGYGSAVTRAKNSIYVGAVSDGGGLASFSSRGPQDDGRMFPTVCAKGVDVWSVKPGNSYQGMDGTSMATPTVTGTAALVSERYSQLNQGREIRSDLLRALLANTATDAGRPGPDFMYGYGIMNAERAVKAIEQHLYLHDSLTNAQSKLHTIPVPSGCTGLRVMLVWNDPAAMRTTQWGDRVLINDLDLSLKAGANDYLPWVCKALKGHVTDDATRAKDTLNNIEQVTLNASELGGRESVTISVVGREVPTGPQRYTLTWWYEYDEMPRILAPTFGAKLLPGELAYLALENVKPPYSVELSYDGGKEFIQVVRVEKPVQQGYFTLPADAPVTDAALVRVTGSDGRVAVSPYPFAIAPRVEDLKLATSPCSLSGWRLSWKKNDLAANGYEVLVGDPIKGEFTSAGHTDAADKTEFDIPEDALKGIEQPVLSVAIRLPNGNGYGKRALGVIAERSVPAIISANTLPFRENFVQWPSRYFTPAMGENVQASYIMKQVLPYAPGSNILSVLVSKNLDDFDETNYFNEAKNAKNMGHLTMCDLDLTGFSTSENVLLHIFGQLITAKESELGTARMQVKDNGQLLADLEGKTVHQASGTNQDWYFKLAGGVHHKLEIVFAGKGQKDGLLLGEIAVERIATEPSVTLAILGTPNDSVQMQNGKFTLGLKNLSVSTLENLLVKAYVRGKWVGSYPIETLNALEYKRFDMQLDLSTAEFLGELIPVVFECVVDPANPAVNGRAEHTVNNMGGVFAMPSTGVVDTWLGPQPKDPNMTFVVKKKLLFTDNGGYYGNHKGGESATLKFLPGDPQLKVRVKFLRFKLQPDAAALAVVTSDVPASLSFEHVVLRDVLIGELPTPKVYVSEAQDGGVTLYFESTAGSSAEGWVAEVDLVPGRNPLSLTRVEAIATGTAPEAEVPVKVTVNNSWPTEQTGAVIRVLHGKDFAESFEETVTIPQGEHTFTLNTKLKLKAAAPEQIKAIVMGDDDDASDNVLPSWAVYDRYCVPGLIAKPRKLHVSSIKVNDYRTYAMKSGNGIVQYSLENPILIYKGDGEASFEFRTRGLTSSLEELALAAWVDWNNDGKFADSERLMVKLENGYDKAATLKIDPSAATPGIKRMRIIAAQKSEIADACTAPTIGDVQDCLIELKSGEFAHKGDLQLSYMDAGQSGNPKSGQSIKVKIANLSNADYQGKLKVQVSLDGVEKTAEELDFTANPLKAYTGIKDFTLTTKVDYTTVGKHTVKVTISDPADKNPENNVKEQTIWTRIPKNDGPYYLAMQSLSEGNEHVAVPTVADKLASLTNSSKSWTVEMIFRVEKPQFGKLMVAPGLLVATTYHMQGSIPDNAIGIQVGNSMLEVSKKNSLTPGVWHHMALVFKEIQYGFYSGSCKVLLFLDGKPTELESYNRKDAPSFGTGTKKILNLATELNGGLKLFRAWEKELTEAEIAQGSFAYLRDGAGTLPAGCFAEFSFDEGTDNALAASGNDFATITTKSDERITSADGIWKKVGDLIGDFHFDKQVKSTLKPDGHYEVLFENGTPRDGITGSIQKLWPAVKLTYKGNEVTESTQYNFTDEVVVKGEASLFGKSDFRQEIRLSYAEDGSPACELLSLTLKQEDNPGLKRDVAVAPITQSNVITLAAEDGVLTTPSKVKIDFTVSAGAKLLHNGREIAKRSTEIDLSEPTILTVVAANGKTKLYGLRIAIPQSIVWTLANSTATYGDAPIALEASCNSNLPVAFVSDNASVATVSNGNLVIGVPGEATITAMQSGGGIYAKAENVSKRIAVTRRSITATPRADAVTFGDQLPPTFDFATLVKPEDAKQLPDPYQLGVYKILNAEGQEMDAKGILPVGVYTAKAQTGVLWQNDLYTVTPLDGQVQVVQGDLWQVAFTVKDSEALPLADVSVILDGGVVKTDATGTANYYLPARAQDYTFTIAKAGYTTELATVNLSTGVTVMRDITLRKADITLTYTVGANGILVGHPTQRVAKGADGERIEAVAKPGFVFTKWSDGRTDNPRVDTNVQAPITAEALFEPATFTITYEIEEGGMLGTGTAIQSNIAYDGSGTEVTVRAKDGYFFKCWSDGNDAATRKEEHVKGNITVKALFAPLQPIMHINDFEAGDLTNGWYTLGSGDFPITWDVTNVLQSENRSMKDGYFAIATSANSGNKIATGTLYSPGLRLDGSTDDLVVSFGYIFVSTWESTTAKFSLEYRVDAGDWVKLDGSIASKVLPTYPALKTVPNSALAGKKNIQFRWTYSDKNAVYAMLDNIVIAKKSTAKLKVKYVADPDGAGVFKKLGVTPITEQEVNQGQTLDKVTVSPNANYTFLRWSTGETNEVLEIKRPVFEDQTFTAYFVEDGKVELTYRVVPSDAGTIKDADGNPIAKEQVEKGKDGKTVTATPNTGYRFLNWSNGSTEKTTQLTAVDKNSTLTANFEAIVKASAKFLVTDGTSPVVGAKVSVNGESATTDADGIATIALEEGEYDYTVELAGYVAATGKVKASTFPLVTNVTLRVEVVFTITDTEGTPVKDATLSIAGSSATSGADGVVKFQLVKGIYGYRVECPHYIPVAVADFVVTEASNQSVTLTPVRYPITFTVKYGTTPVADVAVKVGETTQNTDANGQITLMLKNGEYAYSVYKAGYFEVTGHIKVYGATLSVDVVLEKDDPANRTYPVTLTVLEGTTPLSGVLVTVGNDTKISNAKGQVEFRLKNGNYEYSTRKTGYKRAEGRFTVANAPVELTIKLERYVDAVGKGSLLADAQAMPNPFRGELTLTGVAEAETVAILDATGAVVYTQALRGDSRAVLQLSELPAGLYVVVLKAQGETRTLRVVKQ</sequence>
<feature type="domain" description="Bacterial repeat" evidence="7">
    <location>
        <begin position="2418"/>
        <end position="2475"/>
    </location>
</feature>
<dbReference type="InterPro" id="IPR015500">
    <property type="entry name" value="Peptidase_S8_subtilisin-rel"/>
</dbReference>
<feature type="domain" description="Bacterial repeat" evidence="7">
    <location>
        <begin position="2734"/>
        <end position="2802"/>
    </location>
</feature>
<feature type="domain" description="Bacterial repeat" evidence="7">
    <location>
        <begin position="2335"/>
        <end position="2402"/>
    </location>
</feature>
<comment type="similarity">
    <text evidence="1 5">Belongs to the peptidase S8 family.</text>
</comment>
<dbReference type="SUPFAM" id="SSF49464">
    <property type="entry name" value="Carboxypeptidase regulatory domain-like"/>
    <property type="match status" value="2"/>
</dbReference>
<dbReference type="GO" id="GO:0006508">
    <property type="term" value="P:proteolysis"/>
    <property type="evidence" value="ECO:0007669"/>
    <property type="project" value="UniProtKB-KW"/>
</dbReference>
<dbReference type="InterPro" id="IPR000209">
    <property type="entry name" value="Peptidase_S8/S53_dom"/>
</dbReference>
<evidence type="ECO:0008006" key="11">
    <source>
        <dbReference type="Google" id="ProtNLM"/>
    </source>
</evidence>
<dbReference type="InterPro" id="IPR013320">
    <property type="entry name" value="ConA-like_dom_sf"/>
</dbReference>
<evidence type="ECO:0000256" key="1">
    <source>
        <dbReference type="ARBA" id="ARBA00011073"/>
    </source>
</evidence>
<dbReference type="InterPro" id="IPR008979">
    <property type="entry name" value="Galactose-bd-like_sf"/>
</dbReference>
<dbReference type="PROSITE" id="PS51892">
    <property type="entry name" value="SUBTILASE"/>
    <property type="match status" value="1"/>
</dbReference>
<dbReference type="GO" id="GO:0004553">
    <property type="term" value="F:hydrolase activity, hydrolyzing O-glycosyl compounds"/>
    <property type="evidence" value="ECO:0007669"/>
    <property type="project" value="UniProtKB-ARBA"/>
</dbReference>
<accession>A0A0Q4B8P3</accession>
<keyword evidence="4 5" id="KW-0720">Serine protease</keyword>
<protein>
    <recommendedName>
        <fullName evidence="11">Peptidase S8/S53 domain-containing protein</fullName>
    </recommendedName>
</protein>
<dbReference type="GO" id="GO:0005975">
    <property type="term" value="P:carbohydrate metabolic process"/>
    <property type="evidence" value="ECO:0007669"/>
    <property type="project" value="UniProtKB-ARBA"/>
</dbReference>
<evidence type="ECO:0000256" key="5">
    <source>
        <dbReference type="PROSITE-ProRule" id="PRU01240"/>
    </source>
</evidence>
<feature type="active site" description="Charge relay system" evidence="5">
    <location>
        <position position="244"/>
    </location>
</feature>
<dbReference type="NCBIfam" id="TIGR04183">
    <property type="entry name" value="Por_Secre_tail"/>
    <property type="match status" value="1"/>
</dbReference>
<evidence type="ECO:0000256" key="3">
    <source>
        <dbReference type="ARBA" id="ARBA00022801"/>
    </source>
</evidence>
<evidence type="ECO:0000256" key="2">
    <source>
        <dbReference type="ARBA" id="ARBA00022670"/>
    </source>
</evidence>
<evidence type="ECO:0000259" key="8">
    <source>
        <dbReference type="Pfam" id="PF20009"/>
    </source>
</evidence>
<dbReference type="InterPro" id="IPR036852">
    <property type="entry name" value="Peptidase_S8/S53_dom_sf"/>
</dbReference>
<dbReference type="PROSITE" id="PS00138">
    <property type="entry name" value="SUBTILASE_SER"/>
    <property type="match status" value="1"/>
</dbReference>
<dbReference type="GO" id="GO:0004252">
    <property type="term" value="F:serine-type endopeptidase activity"/>
    <property type="evidence" value="ECO:0007669"/>
    <property type="project" value="UniProtKB-UniRule"/>
</dbReference>
<evidence type="ECO:0000256" key="4">
    <source>
        <dbReference type="ARBA" id="ARBA00022825"/>
    </source>
</evidence>
<feature type="domain" description="GEVED" evidence="8">
    <location>
        <begin position="1446"/>
        <end position="1516"/>
    </location>
</feature>
<dbReference type="PRINTS" id="PR00723">
    <property type="entry name" value="SUBTILISIN"/>
</dbReference>
<reference evidence="9" key="1">
    <citation type="submission" date="2015-08" db="EMBL/GenBank/DDBJ databases">
        <title>Candidatus Bacteriodes Periocalifornicus.</title>
        <authorList>
            <person name="McLean J.S."/>
            <person name="Kelley S."/>
        </authorList>
    </citation>
    <scope>NUCLEOTIDE SEQUENCE [LARGE SCALE GENOMIC DNA]</scope>
    <source>
        <strain evidence="9">12B</strain>
    </source>
</reference>
<feature type="active site" description="Charge relay system" evidence="5">
    <location>
        <position position="451"/>
    </location>
</feature>
<feature type="active site" description="Charge relay system" evidence="5">
    <location>
        <position position="268"/>
    </location>
</feature>
<name>A0A0Q4B8P3_9BACT</name>
<dbReference type="Proteomes" id="UP000054172">
    <property type="component" value="Unassembled WGS sequence"/>
</dbReference>
<feature type="domain" description="Peptidase S8/S53" evidence="6">
    <location>
        <begin position="235"/>
        <end position="505"/>
    </location>
</feature>
<dbReference type="Gene3D" id="2.60.40.1080">
    <property type="match status" value="1"/>
</dbReference>
<dbReference type="InterPro" id="IPR023828">
    <property type="entry name" value="Peptidase_S8_Ser-AS"/>
</dbReference>
<dbReference type="Pfam" id="PF00082">
    <property type="entry name" value="Peptidase_S8"/>
    <property type="match status" value="1"/>
</dbReference>
<dbReference type="InterPro" id="IPR051048">
    <property type="entry name" value="Peptidase_S8/S53_subtilisin"/>
</dbReference>
<dbReference type="Gene3D" id="2.60.120.380">
    <property type="match status" value="1"/>
</dbReference>
<dbReference type="PANTHER" id="PTHR43399:SF4">
    <property type="entry name" value="CELL WALL-ASSOCIATED PROTEASE"/>
    <property type="match status" value="1"/>
</dbReference>
<keyword evidence="10" id="KW-1185">Reference proteome</keyword>
<dbReference type="SUPFAM" id="SSF49899">
    <property type="entry name" value="Concanavalin A-like lectins/glucanases"/>
    <property type="match status" value="1"/>
</dbReference>
<dbReference type="Gene3D" id="2.60.40.1120">
    <property type="entry name" value="Carboxypeptidase-like, regulatory domain"/>
    <property type="match status" value="3"/>
</dbReference>
<keyword evidence="2 5" id="KW-0645">Protease</keyword>
<comment type="caution">
    <text evidence="9">The sequence shown here is derived from an EMBL/GenBank/DDBJ whole genome shotgun (WGS) entry which is preliminary data.</text>
</comment>
<dbReference type="InterPro" id="IPR008969">
    <property type="entry name" value="CarboxyPept-like_regulatory"/>
</dbReference>
<dbReference type="SUPFAM" id="SSF52743">
    <property type="entry name" value="Subtilisin-like"/>
    <property type="match status" value="1"/>
</dbReference>
<evidence type="ECO:0000313" key="9">
    <source>
        <dbReference type="EMBL" id="KQM09440.1"/>
    </source>
</evidence>
<dbReference type="STRING" id="1702214.AL399_01865"/>
<organism evidence="9 10">
    <name type="scientific">Candidatus [Bacteroides] periocalifornicus</name>
    <dbReference type="NCBI Taxonomy" id="1702214"/>
    <lineage>
        <taxon>Bacteria</taxon>
        <taxon>Pseudomonadati</taxon>
        <taxon>Bacteroidota</taxon>
    </lineage>
</organism>
<dbReference type="Pfam" id="PF20009">
    <property type="entry name" value="GEVED"/>
    <property type="match status" value="1"/>
</dbReference>
<dbReference type="InterPro" id="IPR044060">
    <property type="entry name" value="Bacterial_rp_domain"/>
</dbReference>
<dbReference type="Gene3D" id="3.40.50.200">
    <property type="entry name" value="Peptidase S8/S53 domain"/>
    <property type="match status" value="1"/>
</dbReference>
<keyword evidence="3 5" id="KW-0378">Hydrolase</keyword>